<gene>
    <name evidence="1" type="ORF">EYF80_046646</name>
</gene>
<protein>
    <submittedName>
        <fullName evidence="1">Uncharacterized protein</fullName>
    </submittedName>
</protein>
<accession>A0A4Z2FQ83</accession>
<evidence type="ECO:0000313" key="2">
    <source>
        <dbReference type="Proteomes" id="UP000314294"/>
    </source>
</evidence>
<organism evidence="1 2">
    <name type="scientific">Liparis tanakae</name>
    <name type="common">Tanaka's snailfish</name>
    <dbReference type="NCBI Taxonomy" id="230148"/>
    <lineage>
        <taxon>Eukaryota</taxon>
        <taxon>Metazoa</taxon>
        <taxon>Chordata</taxon>
        <taxon>Craniata</taxon>
        <taxon>Vertebrata</taxon>
        <taxon>Euteleostomi</taxon>
        <taxon>Actinopterygii</taxon>
        <taxon>Neopterygii</taxon>
        <taxon>Teleostei</taxon>
        <taxon>Neoteleostei</taxon>
        <taxon>Acanthomorphata</taxon>
        <taxon>Eupercaria</taxon>
        <taxon>Perciformes</taxon>
        <taxon>Cottioidei</taxon>
        <taxon>Cottales</taxon>
        <taxon>Liparidae</taxon>
        <taxon>Liparis</taxon>
    </lineage>
</organism>
<reference evidence="1 2" key="1">
    <citation type="submission" date="2019-03" db="EMBL/GenBank/DDBJ databases">
        <title>First draft genome of Liparis tanakae, snailfish: a comprehensive survey of snailfish specific genes.</title>
        <authorList>
            <person name="Kim W."/>
            <person name="Song I."/>
            <person name="Jeong J.-H."/>
            <person name="Kim D."/>
            <person name="Kim S."/>
            <person name="Ryu S."/>
            <person name="Song J.Y."/>
            <person name="Lee S.K."/>
        </authorList>
    </citation>
    <scope>NUCLEOTIDE SEQUENCE [LARGE SCALE GENOMIC DNA]</scope>
    <source>
        <tissue evidence="1">Muscle</tissue>
    </source>
</reference>
<proteinExistence type="predicted"/>
<sequence length="89" mass="10011">MPLKGKWRVVGSNFQELQMAPLLFTTEVLQILGYEHYDTLRGSSCTGVMCTNKRGHIPSSRGSSTQCKECRASLRDTVQPSRLHPRFAL</sequence>
<comment type="caution">
    <text evidence="1">The sequence shown here is derived from an EMBL/GenBank/DDBJ whole genome shotgun (WGS) entry which is preliminary data.</text>
</comment>
<dbReference type="AlphaFoldDB" id="A0A4Z2FQ83"/>
<name>A0A4Z2FQ83_9TELE</name>
<keyword evidence="2" id="KW-1185">Reference proteome</keyword>
<dbReference type="Proteomes" id="UP000314294">
    <property type="component" value="Unassembled WGS sequence"/>
</dbReference>
<evidence type="ECO:0000313" key="1">
    <source>
        <dbReference type="EMBL" id="TNN43161.1"/>
    </source>
</evidence>
<dbReference type="EMBL" id="SRLO01000985">
    <property type="protein sequence ID" value="TNN43161.1"/>
    <property type="molecule type" value="Genomic_DNA"/>
</dbReference>